<proteinExistence type="predicted"/>
<dbReference type="VEuPathDB" id="TriTrypDB:TCDM_07541"/>
<evidence type="ECO:0000313" key="2">
    <source>
        <dbReference type="EMBL" id="ESS64403.1"/>
    </source>
</evidence>
<organism evidence="2 3">
    <name type="scientific">Trypanosoma cruzi Dm28c</name>
    <dbReference type="NCBI Taxonomy" id="1416333"/>
    <lineage>
        <taxon>Eukaryota</taxon>
        <taxon>Discoba</taxon>
        <taxon>Euglenozoa</taxon>
        <taxon>Kinetoplastea</taxon>
        <taxon>Metakinetoplastina</taxon>
        <taxon>Trypanosomatida</taxon>
        <taxon>Trypanosomatidae</taxon>
        <taxon>Trypanosoma</taxon>
        <taxon>Schizotrypanum</taxon>
    </lineage>
</organism>
<dbReference type="EMBL" id="AYLP01000091">
    <property type="protein sequence ID" value="ESS64403.1"/>
    <property type="molecule type" value="Genomic_DNA"/>
</dbReference>
<evidence type="ECO:0000313" key="3">
    <source>
        <dbReference type="Proteomes" id="UP000017861"/>
    </source>
</evidence>
<dbReference type="Proteomes" id="UP000017861">
    <property type="component" value="Unassembled WGS sequence"/>
</dbReference>
<reference evidence="2 3" key="1">
    <citation type="journal article" date="2014" name="Genome Announc.">
        <title>Trypanosoma cruzi Clone Dm28c Draft Genome Sequence.</title>
        <authorList>
            <person name="Grisard E.C."/>
            <person name="Teixeira S.M."/>
            <person name="de Almeida L.G."/>
            <person name="Stoco P.H."/>
            <person name="Gerber A.L."/>
            <person name="Talavera-Lopez C."/>
            <person name="Lima O.C."/>
            <person name="Andersson B."/>
            <person name="de Vasconcelos A.T."/>
        </authorList>
    </citation>
    <scope>NUCLEOTIDE SEQUENCE [LARGE SCALE GENOMIC DNA]</scope>
    <source>
        <strain evidence="2 3">Dm28c</strain>
    </source>
</reference>
<name>V5BIS5_TRYCR</name>
<accession>V5BIS5</accession>
<gene>
    <name evidence="2" type="ORF">TCDM_07541</name>
</gene>
<keyword evidence="1" id="KW-0812">Transmembrane</keyword>
<keyword evidence="1" id="KW-1133">Transmembrane helix</keyword>
<keyword evidence="1" id="KW-0472">Membrane</keyword>
<protein>
    <submittedName>
        <fullName evidence="2">Uncharacterized protein</fullName>
    </submittedName>
</protein>
<comment type="caution">
    <text evidence="2">The sequence shown here is derived from an EMBL/GenBank/DDBJ whole genome shotgun (WGS) entry which is preliminary data.</text>
</comment>
<feature type="transmembrane region" description="Helical" evidence="1">
    <location>
        <begin position="26"/>
        <end position="48"/>
    </location>
</feature>
<sequence length="84" mass="9934">MCVYVFPEIALPFLILRHIFTLTPTFTFVLCLCVCVYAYISLYLAYFIGINTYLYIYIYLGAFHCPFACVLSFFFFVIPLYIYI</sequence>
<feature type="transmembrane region" description="Helical" evidence="1">
    <location>
        <begin position="54"/>
        <end position="83"/>
    </location>
</feature>
<dbReference type="AlphaFoldDB" id="V5BIS5"/>
<evidence type="ECO:0000256" key="1">
    <source>
        <dbReference type="SAM" id="Phobius"/>
    </source>
</evidence>